<name>A0ABR4GTD7_9EURO</name>
<dbReference type="SUPFAM" id="SSF81383">
    <property type="entry name" value="F-box domain"/>
    <property type="match status" value="1"/>
</dbReference>
<feature type="domain" description="F-box" evidence="1">
    <location>
        <begin position="3"/>
        <end position="47"/>
    </location>
</feature>
<organism evidence="2 3">
    <name type="scientific">Aspergillus granulosus</name>
    <dbReference type="NCBI Taxonomy" id="176169"/>
    <lineage>
        <taxon>Eukaryota</taxon>
        <taxon>Fungi</taxon>
        <taxon>Dikarya</taxon>
        <taxon>Ascomycota</taxon>
        <taxon>Pezizomycotina</taxon>
        <taxon>Eurotiomycetes</taxon>
        <taxon>Eurotiomycetidae</taxon>
        <taxon>Eurotiales</taxon>
        <taxon>Aspergillaceae</taxon>
        <taxon>Aspergillus</taxon>
        <taxon>Aspergillus subgen. Nidulantes</taxon>
    </lineage>
</organism>
<dbReference type="Proteomes" id="UP001610334">
    <property type="component" value="Unassembled WGS sequence"/>
</dbReference>
<comment type="caution">
    <text evidence="2">The sequence shown here is derived from an EMBL/GenBank/DDBJ whole genome shotgun (WGS) entry which is preliminary data.</text>
</comment>
<reference evidence="2 3" key="1">
    <citation type="submission" date="2024-07" db="EMBL/GenBank/DDBJ databases">
        <title>Section-level genome sequencing and comparative genomics of Aspergillus sections Usti and Cavernicolus.</title>
        <authorList>
            <consortium name="Lawrence Berkeley National Laboratory"/>
            <person name="Nybo J.L."/>
            <person name="Vesth T.C."/>
            <person name="Theobald S."/>
            <person name="Frisvad J.C."/>
            <person name="Larsen T.O."/>
            <person name="Kjaerboelling I."/>
            <person name="Rothschild-Mancinelli K."/>
            <person name="Lyhne E.K."/>
            <person name="Kogle M.E."/>
            <person name="Barry K."/>
            <person name="Clum A."/>
            <person name="Na H."/>
            <person name="Ledsgaard L."/>
            <person name="Lin J."/>
            <person name="Lipzen A."/>
            <person name="Kuo A."/>
            <person name="Riley R."/>
            <person name="Mondo S."/>
            <person name="Labutti K."/>
            <person name="Haridas S."/>
            <person name="Pangalinan J."/>
            <person name="Salamov A.A."/>
            <person name="Simmons B.A."/>
            <person name="Magnuson J.K."/>
            <person name="Chen J."/>
            <person name="Drula E."/>
            <person name="Henrissat B."/>
            <person name="Wiebenga A."/>
            <person name="Lubbers R.J."/>
            <person name="Gomes A.C."/>
            <person name="Makela M.R."/>
            <person name="Stajich J."/>
            <person name="Grigoriev I.V."/>
            <person name="Mortensen U.H."/>
            <person name="De Vries R.P."/>
            <person name="Baker S.E."/>
            <person name="Andersen M.R."/>
        </authorList>
    </citation>
    <scope>NUCLEOTIDE SEQUENCE [LARGE SCALE GENOMIC DNA]</scope>
    <source>
        <strain evidence="2 3">CBS 588.65</strain>
    </source>
</reference>
<evidence type="ECO:0000259" key="1">
    <source>
        <dbReference type="Pfam" id="PF12937"/>
    </source>
</evidence>
<dbReference type="EMBL" id="JBFXLT010000202">
    <property type="protein sequence ID" value="KAL2802187.1"/>
    <property type="molecule type" value="Genomic_DNA"/>
</dbReference>
<dbReference type="CDD" id="cd09917">
    <property type="entry name" value="F-box_SF"/>
    <property type="match status" value="1"/>
</dbReference>
<dbReference type="InterPro" id="IPR001810">
    <property type="entry name" value="F-box_dom"/>
</dbReference>
<dbReference type="InterPro" id="IPR036047">
    <property type="entry name" value="F-box-like_dom_sf"/>
</dbReference>
<dbReference type="Gene3D" id="1.20.1280.50">
    <property type="match status" value="1"/>
</dbReference>
<evidence type="ECO:0000313" key="3">
    <source>
        <dbReference type="Proteomes" id="UP001610334"/>
    </source>
</evidence>
<sequence length="499" mass="57295">MTPHLPPELWTHIALYLENDSSSLTNCARVCHQWQPVFERLLYRNIRLLSEGFQPGKGFVSLSQFRGLVSGSNQYRRSFIRRLEYIVITPHKLHDYRAVKLQGYRDQNPVRDANNQAFWTGMKSLFEFLSSWEEGPKFALVPAAHGRDVTLEPETEAKELAYSWEVELDGERVVGPYRARFPDDVPMLPQVTCINDLSIKWGYDYIWVGTALQIAESCLGLQRFDLDMDDTVRPDHLWYMQERRQAVASGLLRLQSTLRVLKCMGSFEHPWSNTLPALDLRPANSKIDELSSSLRLLSCNLKELYLSGMSFDMDFLLPLDDSGSPTTDASSLHWPYLESIVLAGVPGHLPSGEWLFDYELDTGDEEDFPDPATGDEIFESRWLREGYQISRHKMNTEYFHRLFISLGYAARCMPLLRTILFAFYSRPTTVFKFNRDRCSTSFGAKPCLKFESATGYTPDRRIAAAWGFSLDDLVVDNPWPDKAPEYVCSSVTLDRLPNE</sequence>
<proteinExistence type="predicted"/>
<evidence type="ECO:0000313" key="2">
    <source>
        <dbReference type="EMBL" id="KAL2802187.1"/>
    </source>
</evidence>
<accession>A0ABR4GTD7</accession>
<protein>
    <recommendedName>
        <fullName evidence="1">F-box domain-containing protein</fullName>
    </recommendedName>
</protein>
<gene>
    <name evidence="2" type="ORF">BJX63DRAFT_133120</name>
</gene>
<keyword evidence="3" id="KW-1185">Reference proteome</keyword>
<dbReference type="Pfam" id="PF12937">
    <property type="entry name" value="F-box-like"/>
    <property type="match status" value="1"/>
</dbReference>